<dbReference type="InterPro" id="IPR015915">
    <property type="entry name" value="Kelch-typ_b-propeller"/>
</dbReference>
<comment type="similarity">
    <text evidence="2">Belongs to the NCBP1 family.</text>
</comment>
<reference evidence="9" key="1">
    <citation type="submission" date="2022-08" db="EMBL/GenBank/DDBJ databases">
        <authorList>
            <person name="Gutierrez-Valencia J."/>
        </authorList>
    </citation>
    <scope>NUCLEOTIDE SEQUENCE</scope>
</reference>
<dbReference type="InterPro" id="IPR027159">
    <property type="entry name" value="CBP80"/>
</dbReference>
<keyword evidence="6" id="KW-0175">Coiled coil</keyword>
<name>A0AAV0JS79_9ROSI</name>
<evidence type="ECO:0000256" key="7">
    <source>
        <dbReference type="SAM" id="MobiDB-lite"/>
    </source>
</evidence>
<feature type="region of interest" description="Disordered" evidence="7">
    <location>
        <begin position="1038"/>
        <end position="1063"/>
    </location>
</feature>
<dbReference type="GO" id="GO:0006406">
    <property type="term" value="P:mRNA export from nucleus"/>
    <property type="evidence" value="ECO:0007669"/>
    <property type="project" value="InterPro"/>
</dbReference>
<dbReference type="InterPro" id="IPR016024">
    <property type="entry name" value="ARM-type_fold"/>
</dbReference>
<dbReference type="GO" id="GO:0000184">
    <property type="term" value="P:nuclear-transcribed mRNA catabolic process, nonsense-mediated decay"/>
    <property type="evidence" value="ECO:0007669"/>
    <property type="project" value="TreeGrafter"/>
</dbReference>
<evidence type="ECO:0000256" key="3">
    <source>
        <dbReference type="ARBA" id="ARBA00022664"/>
    </source>
</evidence>
<dbReference type="GO" id="GO:0008380">
    <property type="term" value="P:RNA splicing"/>
    <property type="evidence" value="ECO:0007669"/>
    <property type="project" value="UniProtKB-KW"/>
</dbReference>
<evidence type="ECO:0000256" key="4">
    <source>
        <dbReference type="ARBA" id="ARBA00023187"/>
    </source>
</evidence>
<feature type="compositionally biased region" description="Polar residues" evidence="7">
    <location>
        <begin position="1052"/>
        <end position="1063"/>
    </location>
</feature>
<dbReference type="GO" id="GO:0003729">
    <property type="term" value="F:mRNA binding"/>
    <property type="evidence" value="ECO:0007669"/>
    <property type="project" value="TreeGrafter"/>
</dbReference>
<dbReference type="AlphaFoldDB" id="A0AAV0JS79"/>
<dbReference type="GO" id="GO:0006397">
    <property type="term" value="P:mRNA processing"/>
    <property type="evidence" value="ECO:0007669"/>
    <property type="project" value="UniProtKB-KW"/>
</dbReference>
<dbReference type="SUPFAM" id="SSF48371">
    <property type="entry name" value="ARM repeat"/>
    <property type="match status" value="3"/>
</dbReference>
<comment type="subcellular location">
    <subcellularLocation>
        <location evidence="1">Nucleus</location>
    </subcellularLocation>
</comment>
<keyword evidence="4" id="KW-0508">mRNA splicing</keyword>
<accession>A0AAV0JS79</accession>
<sequence length="1132" mass="125836">MAALHGKWVKLEQEGKGPGARSSHAVALVGDKAYAFGGEFAPRVPVDNQIYAFDLKTLTWSAPETTGDVPPPRVGVTMAAVGKTIYVFGGRDTEHNELNELYAFDTETNQWTLLSTGDAGPANRSYHSTAADDRHVYVFGGCGVDGRLNDLWGYDVVEKKWVGYPSPGEGCKGRGGPGLAVAQCRIWVVYGFAGMEVDDVHCYDPAQKKWAHVDTAGEKPTARSVFSTLGIGKYIVIYGGEVDPSDLGHMGAGMFAGDAYALDTETLSWKRLDDGGGSESHPGPRGWCAFAGGEMNGEKGLLVYGGNSPSNDRLGDMYFFTPSSEFVLNLLLLRFCRLRIIMARVEFSLQTIKPCSANSNPLHGHFVIDDERYWEETMSSWRTLLLRIGNKCPEYGGSADVKEHIFLIECAEGLPHKIPLLGTVIGLLNLENEDFVKGIVKTTQTRFQEALDSGNCDRIRVLMRFLTALMCSKVLQPASLAVVFETLLSSAATTVDEEKGNPSWQARGDFFVTCILSCLPWGGSELAEQVPEEMERVMVGVEAYLSIRSHNADTGLSFFEEDDDLSAGEKDFLEDLWDRIKFLSSNGWKADSVPRPHLAFEAQLVGGKAHEFGPINAPEQPELLSQLSGVTYGREKHNAELSRKECASNMVGLPVPFRYEYLMAETLFAQLLLLPQPPFRPLYYTLVIMDLCKALPGAFPAVVAGAVRALFEKIADLDMECRNRLILWFSHHLSNFQFIWPWEEWAYVLDLPKWAPQRVFVQEVLEREVRLSYWEKIKQSIENTPALEELLPPKGSPNFKYSVEDGREKTEYHAISAELSNKVKGRATAREVITWIEETVLPAHGFESTLSVIVQTLLDIGSKSFTHLITVLERYGQVITRLCPDLDNQILLIAEILGNAIGKTYNRMSDLRKEVVSLKKNVLVAEEAAARAKAELDAAESKLTLMNGEPVMGDNPVKMTRLKSHADKAKEEEESVRDSLDAKEALLARATVENEELFLALYKNFSNVLKERLPDASKAQTLRDLKSTQVDEMAVDTDQPSTMEVDDENGGTKKNQSNGESCSSNVYNIGEKEQWCLSTLGYIKSFSRQYASEVWSHIEKLDAEVLTQDVHPLFRRAVYSGLRRPINELASE</sequence>
<keyword evidence="5" id="KW-0539">Nucleus</keyword>
<evidence type="ECO:0000313" key="9">
    <source>
        <dbReference type="EMBL" id="CAI0412827.1"/>
    </source>
</evidence>
<evidence type="ECO:0000313" key="10">
    <source>
        <dbReference type="Proteomes" id="UP001154282"/>
    </source>
</evidence>
<evidence type="ECO:0000256" key="1">
    <source>
        <dbReference type="ARBA" id="ARBA00004123"/>
    </source>
</evidence>
<dbReference type="Pfam" id="PF24681">
    <property type="entry name" value="Kelch_KLHDC2_KLHL20_DRC7"/>
    <property type="match status" value="1"/>
</dbReference>
<organism evidence="9 10">
    <name type="scientific">Linum tenue</name>
    <dbReference type="NCBI Taxonomy" id="586396"/>
    <lineage>
        <taxon>Eukaryota</taxon>
        <taxon>Viridiplantae</taxon>
        <taxon>Streptophyta</taxon>
        <taxon>Embryophyta</taxon>
        <taxon>Tracheophyta</taxon>
        <taxon>Spermatophyta</taxon>
        <taxon>Magnoliopsida</taxon>
        <taxon>eudicotyledons</taxon>
        <taxon>Gunneridae</taxon>
        <taxon>Pentapetalae</taxon>
        <taxon>rosids</taxon>
        <taxon>fabids</taxon>
        <taxon>Malpighiales</taxon>
        <taxon>Linaceae</taxon>
        <taxon>Linum</taxon>
    </lineage>
</organism>
<evidence type="ECO:0000259" key="8">
    <source>
        <dbReference type="SMART" id="SM00543"/>
    </source>
</evidence>
<dbReference type="GO" id="GO:0005846">
    <property type="term" value="C:nuclear cap binding complex"/>
    <property type="evidence" value="ECO:0007669"/>
    <property type="project" value="InterPro"/>
</dbReference>
<dbReference type="GO" id="GO:0000339">
    <property type="term" value="F:RNA cap binding"/>
    <property type="evidence" value="ECO:0007669"/>
    <property type="project" value="InterPro"/>
</dbReference>
<dbReference type="SUPFAM" id="SSF117281">
    <property type="entry name" value="Kelch motif"/>
    <property type="match status" value="1"/>
</dbReference>
<dbReference type="InterPro" id="IPR015174">
    <property type="entry name" value="MIF4G-like_typ-2"/>
</dbReference>
<dbReference type="Pfam" id="PF09090">
    <property type="entry name" value="MIF4G_like_2"/>
    <property type="match status" value="1"/>
</dbReference>
<evidence type="ECO:0000256" key="2">
    <source>
        <dbReference type="ARBA" id="ARBA00007413"/>
    </source>
</evidence>
<comment type="caution">
    <text evidence="9">The sequence shown here is derived from an EMBL/GenBank/DDBJ whole genome shotgun (WGS) entry which is preliminary data.</text>
</comment>
<dbReference type="Pfam" id="PF09088">
    <property type="entry name" value="MIF4G_like"/>
    <property type="match status" value="1"/>
</dbReference>
<proteinExistence type="inferred from homology"/>
<dbReference type="Pfam" id="PF02854">
    <property type="entry name" value="MIF4G"/>
    <property type="match status" value="1"/>
</dbReference>
<protein>
    <recommendedName>
        <fullName evidence="8">MIF4G domain-containing protein</fullName>
    </recommendedName>
</protein>
<dbReference type="FunFam" id="2.120.10.80:FF:000108">
    <property type="entry name" value="Kelch repeat-containing protein"/>
    <property type="match status" value="1"/>
</dbReference>
<feature type="coiled-coil region" evidence="6">
    <location>
        <begin position="908"/>
        <end position="986"/>
    </location>
</feature>
<dbReference type="Gene3D" id="1.25.40.180">
    <property type="match status" value="4"/>
</dbReference>
<evidence type="ECO:0000256" key="6">
    <source>
        <dbReference type="SAM" id="Coils"/>
    </source>
</evidence>
<dbReference type="EMBL" id="CAMGYJ010000005">
    <property type="protein sequence ID" value="CAI0412827.1"/>
    <property type="molecule type" value="Genomic_DNA"/>
</dbReference>
<dbReference type="FunFam" id="2.120.10.80:FF:000102">
    <property type="entry name" value="Nitrile-specifier protein 5"/>
    <property type="match status" value="1"/>
</dbReference>
<keyword evidence="10" id="KW-1185">Reference proteome</keyword>
<dbReference type="FunFam" id="1.25.40.180:FF:000029">
    <property type="entry name" value="Nuclear cap-binding protein"/>
    <property type="match status" value="1"/>
</dbReference>
<dbReference type="GO" id="GO:0005634">
    <property type="term" value="C:nucleus"/>
    <property type="evidence" value="ECO:0007669"/>
    <property type="project" value="UniProtKB-SubCell"/>
</dbReference>
<dbReference type="PANTHER" id="PTHR12412:SF2">
    <property type="entry name" value="NUCLEAR CAP-BINDING PROTEIN SUBUNIT 1"/>
    <property type="match status" value="1"/>
</dbReference>
<dbReference type="InterPro" id="IPR003890">
    <property type="entry name" value="MIF4G-like_typ-3"/>
</dbReference>
<dbReference type="InterPro" id="IPR015172">
    <property type="entry name" value="MIF4G-like_typ-1"/>
</dbReference>
<dbReference type="SMART" id="SM00543">
    <property type="entry name" value="MIF4G"/>
    <property type="match status" value="1"/>
</dbReference>
<gene>
    <name evidence="9" type="ORF">LITE_LOCUS15703</name>
</gene>
<dbReference type="PANTHER" id="PTHR12412">
    <property type="entry name" value="CAP BINDING PROTEIN"/>
    <property type="match status" value="1"/>
</dbReference>
<evidence type="ECO:0000256" key="5">
    <source>
        <dbReference type="ARBA" id="ARBA00023242"/>
    </source>
</evidence>
<keyword evidence="3" id="KW-0507">mRNA processing</keyword>
<dbReference type="Proteomes" id="UP001154282">
    <property type="component" value="Unassembled WGS sequence"/>
</dbReference>
<dbReference type="Gene3D" id="2.120.10.80">
    <property type="entry name" value="Kelch-type beta propeller"/>
    <property type="match status" value="2"/>
</dbReference>
<feature type="domain" description="MIF4G" evidence="8">
    <location>
        <begin position="357"/>
        <end position="584"/>
    </location>
</feature>